<dbReference type="Proteomes" id="UP000199495">
    <property type="component" value="Unassembled WGS sequence"/>
</dbReference>
<keyword evidence="6 7" id="KW-0472">Membrane</keyword>
<keyword evidence="5 7" id="KW-1133">Transmembrane helix</keyword>
<evidence type="ECO:0000313" key="9">
    <source>
        <dbReference type="EMBL" id="SDG38536.1"/>
    </source>
</evidence>
<comment type="similarity">
    <text evidence="2">Belongs to the CPA3 antiporters (TC 2.A.63) subunit B family.</text>
</comment>
<evidence type="ECO:0000259" key="8">
    <source>
        <dbReference type="Pfam" id="PF04039"/>
    </source>
</evidence>
<dbReference type="PANTHER" id="PTHR33932:SF4">
    <property type="entry name" value="NA(+)_H(+) ANTIPORTER SUBUNIT B"/>
    <property type="match status" value="1"/>
</dbReference>
<dbReference type="Pfam" id="PF04039">
    <property type="entry name" value="MnhB"/>
    <property type="match status" value="1"/>
</dbReference>
<dbReference type="STRING" id="440168.SAMN04487974_102329"/>
<organism evidence="9 10">
    <name type="scientific">Pelagibacterium luteolum</name>
    <dbReference type="NCBI Taxonomy" id="440168"/>
    <lineage>
        <taxon>Bacteria</taxon>
        <taxon>Pseudomonadati</taxon>
        <taxon>Pseudomonadota</taxon>
        <taxon>Alphaproteobacteria</taxon>
        <taxon>Hyphomicrobiales</taxon>
        <taxon>Devosiaceae</taxon>
        <taxon>Pelagibacterium</taxon>
    </lineage>
</organism>
<dbReference type="InterPro" id="IPR007182">
    <property type="entry name" value="MnhB"/>
</dbReference>
<keyword evidence="3" id="KW-1003">Cell membrane</keyword>
<evidence type="ECO:0000256" key="5">
    <source>
        <dbReference type="ARBA" id="ARBA00022989"/>
    </source>
</evidence>
<dbReference type="RefSeq" id="WP_090593694.1">
    <property type="nucleotide sequence ID" value="NZ_FNCS01000002.1"/>
</dbReference>
<evidence type="ECO:0000256" key="3">
    <source>
        <dbReference type="ARBA" id="ARBA00022475"/>
    </source>
</evidence>
<feature type="transmembrane region" description="Helical" evidence="7">
    <location>
        <begin position="33"/>
        <end position="54"/>
    </location>
</feature>
<name>A0A1G7TT84_9HYPH</name>
<feature type="transmembrane region" description="Helical" evidence="7">
    <location>
        <begin position="7"/>
        <end position="27"/>
    </location>
</feature>
<reference evidence="9 10" key="1">
    <citation type="submission" date="2016-10" db="EMBL/GenBank/DDBJ databases">
        <authorList>
            <person name="de Groot N.N."/>
        </authorList>
    </citation>
    <scope>NUCLEOTIDE SEQUENCE [LARGE SCALE GENOMIC DNA]</scope>
    <source>
        <strain evidence="9 10">CGMCC 1.10267</strain>
    </source>
</reference>
<sequence length="134" mass="14133">MPFILSTLSRLFFFIMLAVSLFILLRGHNEPGGGFVGGLIAAAAFATLVLANGVNSARAVLRIHPVVLMGVGLGLAVLSGLPGLVSNASYLSHWWVDIAGTHLGTATVFDVGVYFVVMGGILCLVFRLYEEAVQ</sequence>
<dbReference type="EMBL" id="FNCS01000002">
    <property type="protein sequence ID" value="SDG38536.1"/>
    <property type="molecule type" value="Genomic_DNA"/>
</dbReference>
<dbReference type="PANTHER" id="PTHR33932">
    <property type="entry name" value="NA(+)/H(+) ANTIPORTER SUBUNIT B"/>
    <property type="match status" value="1"/>
</dbReference>
<dbReference type="InterPro" id="IPR050622">
    <property type="entry name" value="CPA3_antiporter_subunitB"/>
</dbReference>
<keyword evidence="10" id="KW-1185">Reference proteome</keyword>
<feature type="domain" description="Na+/H+ antiporter MnhB subunit-related protein" evidence="8">
    <location>
        <begin position="4"/>
        <end position="122"/>
    </location>
</feature>
<comment type="subcellular location">
    <subcellularLocation>
        <location evidence="1">Cell membrane</location>
        <topology evidence="1">Multi-pass membrane protein</topology>
    </subcellularLocation>
</comment>
<evidence type="ECO:0000256" key="2">
    <source>
        <dbReference type="ARBA" id="ARBA00009425"/>
    </source>
</evidence>
<proteinExistence type="inferred from homology"/>
<evidence type="ECO:0000256" key="1">
    <source>
        <dbReference type="ARBA" id="ARBA00004651"/>
    </source>
</evidence>
<evidence type="ECO:0000313" key="10">
    <source>
        <dbReference type="Proteomes" id="UP000199495"/>
    </source>
</evidence>
<keyword evidence="4 7" id="KW-0812">Transmembrane</keyword>
<dbReference type="OrthoDB" id="9798859at2"/>
<dbReference type="GO" id="GO:0005886">
    <property type="term" value="C:plasma membrane"/>
    <property type="evidence" value="ECO:0007669"/>
    <property type="project" value="UniProtKB-SubCell"/>
</dbReference>
<feature type="transmembrane region" description="Helical" evidence="7">
    <location>
        <begin position="66"/>
        <end position="91"/>
    </location>
</feature>
<accession>A0A1G7TT84</accession>
<gene>
    <name evidence="9" type="ORF">SAMN04487974_102329</name>
</gene>
<dbReference type="AlphaFoldDB" id="A0A1G7TT84"/>
<feature type="transmembrane region" description="Helical" evidence="7">
    <location>
        <begin position="111"/>
        <end position="129"/>
    </location>
</feature>
<evidence type="ECO:0000256" key="7">
    <source>
        <dbReference type="SAM" id="Phobius"/>
    </source>
</evidence>
<evidence type="ECO:0000256" key="6">
    <source>
        <dbReference type="ARBA" id="ARBA00023136"/>
    </source>
</evidence>
<evidence type="ECO:0000256" key="4">
    <source>
        <dbReference type="ARBA" id="ARBA00022692"/>
    </source>
</evidence>
<protein>
    <submittedName>
        <fullName evidence="9">Multisubunit sodium/proton antiporter, MrpB subunit (TC 2.A.63.1)</fullName>
    </submittedName>
</protein>